<keyword evidence="4" id="KW-1185">Reference proteome</keyword>
<sequence>MTNLNNPNNRENHLRNEQSRSYDHGYSDGRVSGTNLKNEALEARDQNNTASGFIIGMGITALLTMGGLAYYFWGRPTTNSVIVTPAPAPAQQPAKQTTIIEKTNTVERVPVPADVPTPAQQRAPNVNVKVDVPQPQVPKQEKTDVKVIAPNNPQPAPAQQNTTINVAPAESSTKTPTSTSTPDKSSSNTQTYPNTPKANSDAGTTTNSNP</sequence>
<dbReference type="Proteomes" id="UP000640531">
    <property type="component" value="Unassembled WGS sequence"/>
</dbReference>
<keyword evidence="2" id="KW-0472">Membrane</keyword>
<feature type="transmembrane region" description="Helical" evidence="2">
    <location>
        <begin position="53"/>
        <end position="73"/>
    </location>
</feature>
<name>A0ABR8FKW7_9NOST</name>
<accession>A0ABR8FKW7</accession>
<feature type="compositionally biased region" description="Basic and acidic residues" evidence="1">
    <location>
        <begin position="10"/>
        <end position="27"/>
    </location>
</feature>
<feature type="region of interest" description="Disordered" evidence="1">
    <location>
        <begin position="1"/>
        <end position="33"/>
    </location>
</feature>
<evidence type="ECO:0000256" key="2">
    <source>
        <dbReference type="SAM" id="Phobius"/>
    </source>
</evidence>
<comment type="caution">
    <text evidence="3">The sequence shown here is derived from an EMBL/GenBank/DDBJ whole genome shotgun (WGS) entry which is preliminary data.</text>
</comment>
<dbReference type="EMBL" id="JACJST010000022">
    <property type="protein sequence ID" value="MBD2570233.1"/>
    <property type="molecule type" value="Genomic_DNA"/>
</dbReference>
<feature type="region of interest" description="Disordered" evidence="1">
    <location>
        <begin position="110"/>
        <end position="210"/>
    </location>
</feature>
<evidence type="ECO:0000313" key="4">
    <source>
        <dbReference type="Proteomes" id="UP000640531"/>
    </source>
</evidence>
<proteinExistence type="predicted"/>
<keyword evidence="2" id="KW-0812">Transmembrane</keyword>
<evidence type="ECO:0000313" key="3">
    <source>
        <dbReference type="EMBL" id="MBD2570233.1"/>
    </source>
</evidence>
<feature type="compositionally biased region" description="Polar residues" evidence="1">
    <location>
        <begin position="188"/>
        <end position="210"/>
    </location>
</feature>
<evidence type="ECO:0000256" key="1">
    <source>
        <dbReference type="SAM" id="MobiDB-lite"/>
    </source>
</evidence>
<feature type="compositionally biased region" description="Low complexity" evidence="1">
    <location>
        <begin position="171"/>
        <end position="187"/>
    </location>
</feature>
<protein>
    <submittedName>
        <fullName evidence="3">Uncharacterized protein</fullName>
    </submittedName>
</protein>
<dbReference type="RefSeq" id="WP_190717773.1">
    <property type="nucleotide sequence ID" value="NZ_JACJST010000022.1"/>
</dbReference>
<feature type="compositionally biased region" description="Low complexity" evidence="1">
    <location>
        <begin position="124"/>
        <end position="138"/>
    </location>
</feature>
<keyword evidence="2" id="KW-1133">Transmembrane helix</keyword>
<organism evidence="3 4">
    <name type="scientific">Anabaena lutea FACHB-196</name>
    <dbReference type="NCBI Taxonomy" id="2692881"/>
    <lineage>
        <taxon>Bacteria</taxon>
        <taxon>Bacillati</taxon>
        <taxon>Cyanobacteriota</taxon>
        <taxon>Cyanophyceae</taxon>
        <taxon>Nostocales</taxon>
        <taxon>Nostocaceae</taxon>
        <taxon>Anabaena</taxon>
    </lineage>
</organism>
<gene>
    <name evidence="3" type="ORF">H6G59_20510</name>
</gene>
<reference evidence="3 4" key="1">
    <citation type="journal article" date="2020" name="ISME J.">
        <title>Comparative genomics reveals insights into cyanobacterial evolution and habitat adaptation.</title>
        <authorList>
            <person name="Chen M.Y."/>
            <person name="Teng W.K."/>
            <person name="Zhao L."/>
            <person name="Hu C.X."/>
            <person name="Zhou Y.K."/>
            <person name="Han B.P."/>
            <person name="Song L.R."/>
            <person name="Shu W.S."/>
        </authorList>
    </citation>
    <scope>NUCLEOTIDE SEQUENCE [LARGE SCALE GENOMIC DNA]</scope>
    <source>
        <strain evidence="3 4">FACHB-196</strain>
    </source>
</reference>